<dbReference type="SMART" id="SM00175">
    <property type="entry name" value="RAB"/>
    <property type="match status" value="1"/>
</dbReference>
<dbReference type="SUPFAM" id="SSF56112">
    <property type="entry name" value="Protein kinase-like (PK-like)"/>
    <property type="match status" value="1"/>
</dbReference>
<feature type="domain" description="Protein kinase" evidence="2">
    <location>
        <begin position="214"/>
        <end position="481"/>
    </location>
</feature>
<dbReference type="Pfam" id="PF00071">
    <property type="entry name" value="Ras"/>
    <property type="match status" value="1"/>
</dbReference>
<evidence type="ECO:0000259" key="2">
    <source>
        <dbReference type="PROSITE" id="PS50011"/>
    </source>
</evidence>
<gene>
    <name evidence="3" type="ORF">RDB_LOCUS165943</name>
</gene>
<dbReference type="InterPro" id="IPR011009">
    <property type="entry name" value="Kinase-like_dom_sf"/>
</dbReference>
<dbReference type="InterPro" id="IPR000719">
    <property type="entry name" value="Prot_kinase_dom"/>
</dbReference>
<dbReference type="GO" id="GO:0004674">
    <property type="term" value="F:protein serine/threonine kinase activity"/>
    <property type="evidence" value="ECO:0007669"/>
    <property type="project" value="TreeGrafter"/>
</dbReference>
<comment type="caution">
    <text evidence="3">The sequence shown here is derived from an EMBL/GenBank/DDBJ whole genome shotgun (WGS) entry which is preliminary data.</text>
</comment>
<dbReference type="Pfam" id="PF07714">
    <property type="entry name" value="PK_Tyr_Ser-Thr"/>
    <property type="match status" value="1"/>
</dbReference>
<dbReference type="InterPro" id="IPR001245">
    <property type="entry name" value="Ser-Thr/Tyr_kinase_cat_dom"/>
</dbReference>
<dbReference type="OrthoDB" id="187139at2759"/>
<dbReference type="InterPro" id="IPR008271">
    <property type="entry name" value="Ser/Thr_kinase_AS"/>
</dbReference>
<sequence>MSDTNPISRSVVIVGDSCCAIFETYETNIKYHNRTMNLMIYDTSGLEDCDRLRPLSYQGRDLVIIAHNISNADSLDNVQEKWVPEADITTAYPGNRIVSLEKRSEVAKEIGAKAYLECSASTRKGVRDVFETVTRMLLEMPVELVPARSFFSLKRLKWGNKQRPVETPRDDASVPVIDLSPRITISAKMPMSKVLEHLQDHGCQDITKQLNLSASSEYPVSTGGFGDVYRGSLHNGFQVSIKCLRLPGLDSSEETRKDLKNAARELYVWSKCKHPNILELKGVALYRNQLAMVSPWMSNGDVIHFLSQNPRFDRYKLCTQIATGVAYIHGENIAHGDIKGANILISDDFTPKLSDFGNSMPVLGNQTLQFTKTDSGPGVSPRWTPPEILEERTGFTFAGDVYSLGMTFLEIMSGAVPYANMGEFAAMSRAVQRIHPDRPVEQMRAGDRQADCMWALLTDCWEYDPQYRTTATRVVEVMLSISKPGRSRYRDPGST</sequence>
<dbReference type="InterPro" id="IPR027417">
    <property type="entry name" value="P-loop_NTPase"/>
</dbReference>
<dbReference type="SMART" id="SM00174">
    <property type="entry name" value="RHO"/>
    <property type="match status" value="1"/>
</dbReference>
<organism evidence="3 4">
    <name type="scientific">Rhizoctonia solani</name>
    <dbReference type="NCBI Taxonomy" id="456999"/>
    <lineage>
        <taxon>Eukaryota</taxon>
        <taxon>Fungi</taxon>
        <taxon>Dikarya</taxon>
        <taxon>Basidiomycota</taxon>
        <taxon>Agaricomycotina</taxon>
        <taxon>Agaricomycetes</taxon>
        <taxon>Cantharellales</taxon>
        <taxon>Ceratobasidiaceae</taxon>
        <taxon>Rhizoctonia</taxon>
    </lineage>
</organism>
<dbReference type="GO" id="GO:0005524">
    <property type="term" value="F:ATP binding"/>
    <property type="evidence" value="ECO:0007669"/>
    <property type="project" value="InterPro"/>
</dbReference>
<dbReference type="GO" id="GO:0003924">
    <property type="term" value="F:GTPase activity"/>
    <property type="evidence" value="ECO:0007669"/>
    <property type="project" value="InterPro"/>
</dbReference>
<dbReference type="InterPro" id="IPR001806">
    <property type="entry name" value="Small_GTPase"/>
</dbReference>
<dbReference type="PRINTS" id="PR00449">
    <property type="entry name" value="RASTRNSFRMNG"/>
</dbReference>
<dbReference type="SMART" id="SM00220">
    <property type="entry name" value="S_TKc"/>
    <property type="match status" value="1"/>
</dbReference>
<name>A0A8H3GTE1_9AGAM</name>
<reference evidence="3" key="1">
    <citation type="submission" date="2021-01" db="EMBL/GenBank/DDBJ databases">
        <authorList>
            <person name="Kaushik A."/>
        </authorList>
    </citation>
    <scope>NUCLEOTIDE SEQUENCE</scope>
    <source>
        <strain evidence="3">AG1-1C</strain>
    </source>
</reference>
<evidence type="ECO:0000313" key="3">
    <source>
        <dbReference type="EMBL" id="CAE6465216.1"/>
    </source>
</evidence>
<dbReference type="PANTHER" id="PTHR44329:SF214">
    <property type="entry name" value="PROTEIN KINASE DOMAIN-CONTAINING PROTEIN"/>
    <property type="match status" value="1"/>
</dbReference>
<dbReference type="PANTHER" id="PTHR44329">
    <property type="entry name" value="SERINE/THREONINE-PROTEIN KINASE TNNI3K-RELATED"/>
    <property type="match status" value="1"/>
</dbReference>
<dbReference type="PROSITE" id="PS00108">
    <property type="entry name" value="PROTEIN_KINASE_ST"/>
    <property type="match status" value="1"/>
</dbReference>
<dbReference type="EMBL" id="CAJMWS010000821">
    <property type="protein sequence ID" value="CAE6465216.1"/>
    <property type="molecule type" value="Genomic_DNA"/>
</dbReference>
<dbReference type="PROSITE" id="PS50011">
    <property type="entry name" value="PROTEIN_KINASE_DOM"/>
    <property type="match status" value="1"/>
</dbReference>
<comment type="similarity">
    <text evidence="1">Belongs to the protein kinase superfamily. TKL Ser/Thr protein kinase family. ROCO subfamily.</text>
</comment>
<dbReference type="InterPro" id="IPR051681">
    <property type="entry name" value="Ser/Thr_Kinases-Pseudokinases"/>
</dbReference>
<dbReference type="SMART" id="SM00173">
    <property type="entry name" value="RAS"/>
    <property type="match status" value="1"/>
</dbReference>
<dbReference type="Gene3D" id="1.10.510.10">
    <property type="entry name" value="Transferase(Phosphotransferase) domain 1"/>
    <property type="match status" value="1"/>
</dbReference>
<dbReference type="Proteomes" id="UP000663846">
    <property type="component" value="Unassembled WGS sequence"/>
</dbReference>
<evidence type="ECO:0000256" key="1">
    <source>
        <dbReference type="ARBA" id="ARBA00008171"/>
    </source>
</evidence>
<dbReference type="GO" id="GO:0005525">
    <property type="term" value="F:GTP binding"/>
    <property type="evidence" value="ECO:0007669"/>
    <property type="project" value="InterPro"/>
</dbReference>
<protein>
    <recommendedName>
        <fullName evidence="2">Protein kinase domain-containing protein</fullName>
    </recommendedName>
</protein>
<evidence type="ECO:0000313" key="4">
    <source>
        <dbReference type="Proteomes" id="UP000663846"/>
    </source>
</evidence>
<dbReference type="Gene3D" id="3.40.50.300">
    <property type="entry name" value="P-loop containing nucleotide triphosphate hydrolases"/>
    <property type="match status" value="1"/>
</dbReference>
<dbReference type="AlphaFoldDB" id="A0A8H3GTE1"/>
<dbReference type="SUPFAM" id="SSF52540">
    <property type="entry name" value="P-loop containing nucleoside triphosphate hydrolases"/>
    <property type="match status" value="1"/>
</dbReference>
<accession>A0A8H3GTE1</accession>
<proteinExistence type="inferred from homology"/>